<keyword evidence="1" id="KW-0812">Transmembrane</keyword>
<accession>A0AA46S7H1</accession>
<evidence type="ECO:0000313" key="2">
    <source>
        <dbReference type="EMBL" id="UYF76017.1"/>
    </source>
</evidence>
<evidence type="ECO:0000313" key="3">
    <source>
        <dbReference type="Proteomes" id="UP001164081"/>
    </source>
</evidence>
<keyword evidence="1" id="KW-1133">Transmembrane helix</keyword>
<name>A0AA46S7H1_9GAMM</name>
<dbReference type="EMBL" id="CP089044">
    <property type="protein sequence ID" value="UYF76017.1"/>
    <property type="molecule type" value="Genomic_DNA"/>
</dbReference>
<reference evidence="2" key="1">
    <citation type="journal article" date="2022" name="J Glob Antimicrob Resist">
        <title>Comparative analysis of IMP-4- and OXA-58-containing plasmids of three carbapenemase-producing Acinetobacter ursingii strains in the Netherlands.</title>
        <authorList>
            <person name="Hendrickx A.P.A."/>
            <person name="Schade R.P."/>
            <person name="Landman F."/>
            <person name="Bosch T."/>
            <person name="Schouls L.M."/>
            <person name="van Dijk K."/>
        </authorList>
    </citation>
    <scope>NUCLEOTIDE SEQUENCE</scope>
    <source>
        <strain evidence="2">RIVM_C010761</strain>
    </source>
</reference>
<evidence type="ECO:0000256" key="1">
    <source>
        <dbReference type="SAM" id="Phobius"/>
    </source>
</evidence>
<dbReference type="AlphaFoldDB" id="A0AA46S7H1"/>
<organism evidence="2 3">
    <name type="scientific">Acinetobacter ursingii</name>
    <dbReference type="NCBI Taxonomy" id="108980"/>
    <lineage>
        <taxon>Bacteria</taxon>
        <taxon>Pseudomonadati</taxon>
        <taxon>Pseudomonadota</taxon>
        <taxon>Gammaproteobacteria</taxon>
        <taxon>Moraxellales</taxon>
        <taxon>Moraxellaceae</taxon>
        <taxon>Acinetobacter</taxon>
    </lineage>
</organism>
<protein>
    <submittedName>
        <fullName evidence="2">Uncharacterized protein</fullName>
    </submittedName>
</protein>
<dbReference type="Proteomes" id="UP001164081">
    <property type="component" value="Chromosome"/>
</dbReference>
<proteinExistence type="predicted"/>
<sequence>MSIDYEIIFYTYVFLTLQYAIIKIIHVIIHFKMIKESRYVGILDNFSWNNLKINVADIFRILKFKKLQMMASYGDDASGFDHTQQQIDELEKLQYLWCLVEQNFSLTLDQFKHNLMNSTTSYWLLKRQEIERFSCDQNLRFFPYLKIGDGLYLVWCMLNLQKQSSSNLNNHQHHLYSHLNGNATTVFPTNVSNGKHIQPHWCFEILFRLKQYLSTTNYQPNYVIPAQTPQVTCEQFFDTLLERYQSIFCLSLNIQIPFKSGVMDDYHSFVQDRLIRIPQLQQMMQGIAGLLFMMTKLEHDLVSGLNLNVVLILNNKKEQVSAKIIKRLESEFKKILIDRAFHIHHWGEQLAQELKKNAIDGEIKLTDERKVKDFKYWILNFFQHVDDVIQFLYTSNNQIYPINQVWYSSEFLDDRNFPVDLTMMARKSFQDLVQYEDDKIWAVRHLPIIAKNRLKISQIFNRELVLELSDFPDSIELIQNIEIFMATVMDTTVGAFDLPIRMGNVELSAEEIEHSITRIGHQLLWILSHLPDLQLLTISPYLYRLNINVQFFLMNMNHWQVEQQLAAKTSKQGAERFNALVKQLRSDYNSNIRQSKLDVKIWKQVQNSVSVDLDESTMDNHQTTTEIIEYVDYVQTEVVSDEIITTYDYIESSYKKCGLRLNSLQKYLKSLFKKECILYRARFGLEPNETEVNQQIFSKNITEMFLRNRSREPVSSMIGYFGAWREYVGQHTYLDLILIFDARKYEELKSKDNLFGEMWKTQMNTVQQDGFKTLFDTVPLMPSVPELNQQSLLLEIGDQSRRKQVFEVLVNYYSFLELYERQATVRVPKVLVKGSVIKSKVKTKSKA</sequence>
<keyword evidence="1" id="KW-0472">Membrane</keyword>
<gene>
    <name evidence="2" type="ORF">LSO58_03665</name>
</gene>
<feature type="transmembrane region" description="Helical" evidence="1">
    <location>
        <begin position="7"/>
        <end position="29"/>
    </location>
</feature>